<accession>A0A4Y2MAN8</accession>
<evidence type="ECO:0000313" key="2">
    <source>
        <dbReference type="EMBL" id="GBN24175.1"/>
    </source>
</evidence>
<sequence>MSGTCNNGLLHYGLNETRHRRWVQKSNTTIIAHTYATIRCLCVRQLPIHVLVAPPFLEILNDDRCENSDAEVRILTASPARAVEVRNITGRGRTPAMNVPTSRRENPLTYPAASHPSTGGVPRWNKY</sequence>
<protein>
    <submittedName>
        <fullName evidence="2">Uncharacterized protein</fullName>
    </submittedName>
</protein>
<organism evidence="2 3">
    <name type="scientific">Araneus ventricosus</name>
    <name type="common">Orbweaver spider</name>
    <name type="synonym">Epeira ventricosa</name>
    <dbReference type="NCBI Taxonomy" id="182803"/>
    <lineage>
        <taxon>Eukaryota</taxon>
        <taxon>Metazoa</taxon>
        <taxon>Ecdysozoa</taxon>
        <taxon>Arthropoda</taxon>
        <taxon>Chelicerata</taxon>
        <taxon>Arachnida</taxon>
        <taxon>Araneae</taxon>
        <taxon>Araneomorphae</taxon>
        <taxon>Entelegynae</taxon>
        <taxon>Araneoidea</taxon>
        <taxon>Araneidae</taxon>
        <taxon>Araneus</taxon>
    </lineage>
</organism>
<dbReference type="EMBL" id="BGPR01007086">
    <property type="protein sequence ID" value="GBN24175.1"/>
    <property type="molecule type" value="Genomic_DNA"/>
</dbReference>
<feature type="region of interest" description="Disordered" evidence="1">
    <location>
        <begin position="87"/>
        <end position="127"/>
    </location>
</feature>
<gene>
    <name evidence="2" type="ORF">AVEN_60685_1</name>
</gene>
<proteinExistence type="predicted"/>
<reference evidence="2 3" key="1">
    <citation type="journal article" date="2019" name="Sci. Rep.">
        <title>Orb-weaving spider Araneus ventricosus genome elucidates the spidroin gene catalogue.</title>
        <authorList>
            <person name="Kono N."/>
            <person name="Nakamura H."/>
            <person name="Ohtoshi R."/>
            <person name="Moran D.A.P."/>
            <person name="Shinohara A."/>
            <person name="Yoshida Y."/>
            <person name="Fujiwara M."/>
            <person name="Mori M."/>
            <person name="Tomita M."/>
            <person name="Arakawa K."/>
        </authorList>
    </citation>
    <scope>NUCLEOTIDE SEQUENCE [LARGE SCALE GENOMIC DNA]</scope>
</reference>
<evidence type="ECO:0000313" key="3">
    <source>
        <dbReference type="Proteomes" id="UP000499080"/>
    </source>
</evidence>
<dbReference type="AlphaFoldDB" id="A0A4Y2MAN8"/>
<dbReference type="Proteomes" id="UP000499080">
    <property type="component" value="Unassembled WGS sequence"/>
</dbReference>
<evidence type="ECO:0000256" key="1">
    <source>
        <dbReference type="SAM" id="MobiDB-lite"/>
    </source>
</evidence>
<keyword evidence="3" id="KW-1185">Reference proteome</keyword>
<comment type="caution">
    <text evidence="2">The sequence shown here is derived from an EMBL/GenBank/DDBJ whole genome shotgun (WGS) entry which is preliminary data.</text>
</comment>
<name>A0A4Y2MAN8_ARAVE</name>